<evidence type="ECO:0000256" key="7">
    <source>
        <dbReference type="ARBA" id="ARBA00032656"/>
    </source>
</evidence>
<keyword evidence="4 9" id="KW-0694">RNA-binding</keyword>
<organism evidence="10 11">
    <name type="scientific">Eremothecium cymbalariae (strain CBS 270.75 / DBVPG 7215 / KCTC 17166 / NRRL Y-17582)</name>
    <name type="common">Yeast</name>
    <dbReference type="NCBI Taxonomy" id="931890"/>
    <lineage>
        <taxon>Eukaryota</taxon>
        <taxon>Fungi</taxon>
        <taxon>Dikarya</taxon>
        <taxon>Ascomycota</taxon>
        <taxon>Saccharomycotina</taxon>
        <taxon>Saccharomycetes</taxon>
        <taxon>Saccharomycetales</taxon>
        <taxon>Saccharomycetaceae</taxon>
        <taxon>Eremothecium</taxon>
    </lineage>
</organism>
<protein>
    <recommendedName>
        <fullName evidence="8">Eukaryotic translation initiation factor 4E</fullName>
    </recommendedName>
    <alternativeName>
        <fullName evidence="7">eIF-4F 25 kDa subunit</fullName>
    </alternativeName>
    <alternativeName>
        <fullName evidence="6">mRNA cap-binding protein</fullName>
    </alternativeName>
</protein>
<dbReference type="GO" id="GO:0032266">
    <property type="term" value="F:phosphatidylinositol-3-phosphate binding"/>
    <property type="evidence" value="ECO:0007669"/>
    <property type="project" value="EnsemblFungi"/>
</dbReference>
<proteinExistence type="inferred from homology"/>
<dbReference type="HOGENOM" id="CLU_043552_2_2_1"/>
<dbReference type="PANTHER" id="PTHR11960:SF8">
    <property type="entry name" value="EUKARYOTIC TRANSLATION INITIATION FACTOR 4E1-RELATED"/>
    <property type="match status" value="1"/>
</dbReference>
<dbReference type="GO" id="GO:0051726">
    <property type="term" value="P:regulation of cell cycle"/>
    <property type="evidence" value="ECO:0007669"/>
    <property type="project" value="EnsemblFungi"/>
</dbReference>
<accession>G8JNY1</accession>
<sequence>MHRQKVRALISLLPPHHCVIIINMSVEEVTQKTQGLSVSENQEGQTVLSNSKDFNLKHPLNSKWTLWYTKPPVGENESWSDLLRPVTSFTTVEEFWAIQQSIPRPRELPLKSDYHLFRDDIRPEWEDEANSKGGKWSFQFKSARAPHIDDLWLRALLAVIGESIDEDDSEINGVVVNVRRSGYKIGLWTKSVDQEPLSKVGAKFKAVLQLEESDKLEFFAHSSANDKNARPTLVL</sequence>
<evidence type="ECO:0000256" key="8">
    <source>
        <dbReference type="ARBA" id="ARBA00039255"/>
    </source>
</evidence>
<name>G8JNY1_ERECY</name>
<dbReference type="FunCoup" id="G8JNY1">
    <property type="interactions" value="1297"/>
</dbReference>
<dbReference type="InterPro" id="IPR019770">
    <property type="entry name" value="TIF_eIF_4E_CS"/>
</dbReference>
<dbReference type="GO" id="GO:0016281">
    <property type="term" value="C:eukaryotic translation initiation factor 4F complex"/>
    <property type="evidence" value="ECO:0007669"/>
    <property type="project" value="EnsemblFungi"/>
</dbReference>
<evidence type="ECO:0000256" key="2">
    <source>
        <dbReference type="ARBA" id="ARBA00022540"/>
    </source>
</evidence>
<dbReference type="KEGG" id="erc:Ecym_2022"/>
<dbReference type="GO" id="GO:0010494">
    <property type="term" value="C:cytoplasmic stress granule"/>
    <property type="evidence" value="ECO:0007669"/>
    <property type="project" value="EnsemblFungi"/>
</dbReference>
<keyword evidence="3" id="KW-0810">Translation regulation</keyword>
<dbReference type="FunFam" id="3.30.760.10:FF:000011">
    <property type="entry name" value="Eukaryotic translation initiation factor 4E"/>
    <property type="match status" value="1"/>
</dbReference>
<dbReference type="STRING" id="931890.G8JNY1"/>
<dbReference type="GO" id="GO:0005634">
    <property type="term" value="C:nucleus"/>
    <property type="evidence" value="ECO:0007669"/>
    <property type="project" value="EnsemblFungi"/>
</dbReference>
<dbReference type="eggNOG" id="KOG1670">
    <property type="taxonomic scope" value="Eukaryota"/>
</dbReference>
<evidence type="ECO:0000256" key="5">
    <source>
        <dbReference type="ARBA" id="ARBA00022917"/>
    </source>
</evidence>
<dbReference type="PANTHER" id="PTHR11960">
    <property type="entry name" value="EUKARYOTIC TRANSLATION INITIATION FACTOR 4E RELATED"/>
    <property type="match status" value="1"/>
</dbReference>
<gene>
    <name evidence="10" type="ordered locus">Ecym_2022</name>
</gene>
<dbReference type="OMA" id="QTEFKMM"/>
<evidence type="ECO:0000313" key="11">
    <source>
        <dbReference type="Proteomes" id="UP000006790"/>
    </source>
</evidence>
<dbReference type="InterPro" id="IPR001040">
    <property type="entry name" value="TIF_eIF_4E"/>
</dbReference>
<keyword evidence="11" id="KW-1185">Reference proteome</keyword>
<dbReference type="Pfam" id="PF01652">
    <property type="entry name" value="IF4E"/>
    <property type="match status" value="1"/>
</dbReference>
<dbReference type="Proteomes" id="UP000006790">
    <property type="component" value="Chromosome 2"/>
</dbReference>
<dbReference type="SUPFAM" id="SSF55418">
    <property type="entry name" value="eIF4e-like"/>
    <property type="match status" value="1"/>
</dbReference>
<evidence type="ECO:0000256" key="6">
    <source>
        <dbReference type="ARBA" id="ARBA00030245"/>
    </source>
</evidence>
<dbReference type="Gene3D" id="3.30.760.10">
    <property type="entry name" value="RNA Cap, Translation Initiation Factor Eif4e"/>
    <property type="match status" value="1"/>
</dbReference>
<dbReference type="GO" id="GO:0003743">
    <property type="term" value="F:translation initiation factor activity"/>
    <property type="evidence" value="ECO:0007669"/>
    <property type="project" value="UniProtKB-KW"/>
</dbReference>
<dbReference type="GO" id="GO:1901195">
    <property type="term" value="P:positive regulation of formation of translation preinitiation complex"/>
    <property type="evidence" value="ECO:0007669"/>
    <property type="project" value="EnsemblFungi"/>
</dbReference>
<dbReference type="OrthoDB" id="590761at2759"/>
<comment type="similarity">
    <text evidence="1 9">Belongs to the eukaryotic initiation factor 4E family.</text>
</comment>
<evidence type="ECO:0000256" key="1">
    <source>
        <dbReference type="ARBA" id="ARBA00009860"/>
    </source>
</evidence>
<evidence type="ECO:0000256" key="4">
    <source>
        <dbReference type="ARBA" id="ARBA00022884"/>
    </source>
</evidence>
<dbReference type="GO" id="GO:0000340">
    <property type="term" value="F:RNA 7-methylguanosine cap binding"/>
    <property type="evidence" value="ECO:0007669"/>
    <property type="project" value="TreeGrafter"/>
</dbReference>
<dbReference type="GO" id="GO:0000184">
    <property type="term" value="P:nuclear-transcribed mRNA catabolic process, nonsense-mediated decay"/>
    <property type="evidence" value="ECO:0007669"/>
    <property type="project" value="EnsemblFungi"/>
</dbReference>
<evidence type="ECO:0000256" key="9">
    <source>
        <dbReference type="RuleBase" id="RU004374"/>
    </source>
</evidence>
<dbReference type="GeneID" id="11472980"/>
<dbReference type="AlphaFoldDB" id="G8JNY1"/>
<dbReference type="InParanoid" id="G8JNY1"/>
<keyword evidence="5 9" id="KW-0648">Protein biosynthesis</keyword>
<dbReference type="EMBL" id="CP002498">
    <property type="protein sequence ID" value="AET37781.1"/>
    <property type="molecule type" value="Genomic_DNA"/>
</dbReference>
<dbReference type="InterPro" id="IPR023398">
    <property type="entry name" value="TIF_eIF4e-like"/>
</dbReference>
<evidence type="ECO:0000256" key="3">
    <source>
        <dbReference type="ARBA" id="ARBA00022845"/>
    </source>
</evidence>
<keyword evidence="2 9" id="KW-0396">Initiation factor</keyword>
<reference evidence="11" key="1">
    <citation type="journal article" date="2012" name="G3 (Bethesda)">
        <title>Pichia sorbitophila, an interspecies yeast hybrid reveals early steps of genome resolution following polyploidization.</title>
        <authorList>
            <person name="Leh Louis V."/>
            <person name="Despons L."/>
            <person name="Friedrich A."/>
            <person name="Martin T."/>
            <person name="Durrens P."/>
            <person name="Casaregola S."/>
            <person name="Neuveglise C."/>
            <person name="Fairhead C."/>
            <person name="Marck C."/>
            <person name="Cruz J.A."/>
            <person name="Straub M.L."/>
            <person name="Kugler V."/>
            <person name="Sacerdot C."/>
            <person name="Uzunov Z."/>
            <person name="Thierry A."/>
            <person name="Weiss S."/>
            <person name="Bleykasten C."/>
            <person name="De Montigny J."/>
            <person name="Jacques N."/>
            <person name="Jung P."/>
            <person name="Lemaire M."/>
            <person name="Mallet S."/>
            <person name="Morel G."/>
            <person name="Richard G.F."/>
            <person name="Sarkar A."/>
            <person name="Savel G."/>
            <person name="Schacherer J."/>
            <person name="Seret M.L."/>
            <person name="Talla E."/>
            <person name="Samson G."/>
            <person name="Jubin C."/>
            <person name="Poulain J."/>
            <person name="Vacherie B."/>
            <person name="Barbe V."/>
            <person name="Pelletier E."/>
            <person name="Sherman D.J."/>
            <person name="Westhof E."/>
            <person name="Weissenbach J."/>
            <person name="Baret P.V."/>
            <person name="Wincker P."/>
            <person name="Gaillardin C."/>
            <person name="Dujon B."/>
            <person name="Souciet J.L."/>
        </authorList>
    </citation>
    <scope>NUCLEOTIDE SEQUENCE [LARGE SCALE GENOMIC DNA]</scope>
    <source>
        <strain evidence="11">CBS 270.75 / DBVPG 7215 / KCTC 17166 / NRRL Y-17582</strain>
    </source>
</reference>
<dbReference type="RefSeq" id="XP_003644598.1">
    <property type="nucleotide sequence ID" value="XM_003644550.1"/>
</dbReference>
<dbReference type="GO" id="GO:0098808">
    <property type="term" value="F:mRNA cap binding"/>
    <property type="evidence" value="ECO:0007669"/>
    <property type="project" value="EnsemblFungi"/>
</dbReference>
<dbReference type="PROSITE" id="PS00813">
    <property type="entry name" value="IF4E"/>
    <property type="match status" value="1"/>
</dbReference>
<evidence type="ECO:0000313" key="10">
    <source>
        <dbReference type="EMBL" id="AET37781.1"/>
    </source>
</evidence>